<comment type="caution">
    <text evidence="1">The sequence shown here is derived from an EMBL/GenBank/DDBJ whole genome shotgun (WGS) entry which is preliminary data.</text>
</comment>
<gene>
    <name evidence="1" type="ORF">FPZ43_15635</name>
</gene>
<dbReference type="Proteomes" id="UP000320042">
    <property type="component" value="Unassembled WGS sequence"/>
</dbReference>
<protein>
    <submittedName>
        <fullName evidence="1">Uncharacterized protein</fullName>
    </submittedName>
</protein>
<reference evidence="1 2" key="1">
    <citation type="submission" date="2019-07" db="EMBL/GenBank/DDBJ databases">
        <authorList>
            <person name="Kim J."/>
        </authorList>
    </citation>
    <scope>NUCLEOTIDE SEQUENCE [LARGE SCALE GENOMIC DNA]</scope>
    <source>
        <strain evidence="2">dk17</strain>
    </source>
</reference>
<sequence length="134" mass="14843">MFTKFPGDLQNAVNTAVTITENLKKVIESPAIDILTAIIPGNLDDNLKIALRAAIPKILVNLKLSQKFEDDESSDKVLLNAVTALNKIDGQLKSAYLHNISVLVAQITADGKLTWGDGVFIVEWYYQKKFKKNN</sequence>
<accession>A0A563U2Z1</accession>
<name>A0A563U2Z1_9SPHI</name>
<evidence type="ECO:0000313" key="1">
    <source>
        <dbReference type="EMBL" id="TWR25716.1"/>
    </source>
</evidence>
<organism evidence="1 2">
    <name type="scientific">Mucilaginibacter pallidiroseus</name>
    <dbReference type="NCBI Taxonomy" id="2599295"/>
    <lineage>
        <taxon>Bacteria</taxon>
        <taxon>Pseudomonadati</taxon>
        <taxon>Bacteroidota</taxon>
        <taxon>Sphingobacteriia</taxon>
        <taxon>Sphingobacteriales</taxon>
        <taxon>Sphingobacteriaceae</taxon>
        <taxon>Mucilaginibacter</taxon>
    </lineage>
</organism>
<proteinExistence type="predicted"/>
<evidence type="ECO:0000313" key="2">
    <source>
        <dbReference type="Proteomes" id="UP000320042"/>
    </source>
</evidence>
<dbReference type="AlphaFoldDB" id="A0A563U2Z1"/>
<keyword evidence="2" id="KW-1185">Reference proteome</keyword>
<dbReference type="EMBL" id="VOEJ01000008">
    <property type="protein sequence ID" value="TWR25716.1"/>
    <property type="molecule type" value="Genomic_DNA"/>
</dbReference>